<proteinExistence type="predicted"/>
<protein>
    <submittedName>
        <fullName evidence="1">Uncharacterized protein</fullName>
    </submittedName>
</protein>
<organism evidence="1 2">
    <name type="scientific">Chryseobacterium pennae</name>
    <dbReference type="NCBI Taxonomy" id="2258962"/>
    <lineage>
        <taxon>Bacteria</taxon>
        <taxon>Pseudomonadati</taxon>
        <taxon>Bacteroidota</taxon>
        <taxon>Flavobacteriia</taxon>
        <taxon>Flavobacteriales</taxon>
        <taxon>Weeksellaceae</taxon>
        <taxon>Chryseobacterium group</taxon>
        <taxon>Chryseobacterium</taxon>
    </lineage>
</organism>
<reference evidence="2" key="1">
    <citation type="submission" date="2018-06" db="EMBL/GenBank/DDBJ databases">
        <authorList>
            <person name="Lum Nde A."/>
            <person name="Hugo C."/>
        </authorList>
    </citation>
    <scope>NUCLEOTIDE SEQUENCE [LARGE SCALE GENOMIC DNA]</scope>
    <source>
        <strain evidence="2">1_F178</strain>
    </source>
</reference>
<comment type="caution">
    <text evidence="1">The sequence shown here is derived from an EMBL/GenBank/DDBJ whole genome shotgun (WGS) entry which is preliminary data.</text>
</comment>
<dbReference type="Proteomes" id="UP000256686">
    <property type="component" value="Unassembled WGS sequence"/>
</dbReference>
<dbReference type="RefSeq" id="WP_115970122.1">
    <property type="nucleotide sequence ID" value="NZ_QNVT01000005.1"/>
</dbReference>
<keyword evidence="2" id="KW-1185">Reference proteome</keyword>
<sequence length="195" mass="22609">MIKTNILTKYTHHTIIDNDKNIYVADYTNQTNHLPIKRSVEIFSPTPPTDISYFTILNNSNLMISTIVFDNNSFTHTNGNSKSQCESSSFPNISNRKSWILFTELKYSSNPLNNQKNLEKAIKQLFRTRYHYIQSGVFNKKENTSYLLASLPEQREPFANFSLSPTYVLNLKNKHNIILRQKNSIEVIDESIIII</sequence>
<gene>
    <name evidence="1" type="ORF">DRF65_07400</name>
</gene>
<name>A0A3D9CB18_9FLAO</name>
<dbReference type="AlphaFoldDB" id="A0A3D9CB18"/>
<evidence type="ECO:0000313" key="2">
    <source>
        <dbReference type="Proteomes" id="UP000256686"/>
    </source>
</evidence>
<dbReference type="EMBL" id="QNVT01000005">
    <property type="protein sequence ID" value="REC63045.1"/>
    <property type="molecule type" value="Genomic_DNA"/>
</dbReference>
<evidence type="ECO:0000313" key="1">
    <source>
        <dbReference type="EMBL" id="REC63045.1"/>
    </source>
</evidence>
<accession>A0A3D9CB18</accession>